<gene>
    <name evidence="1" type="ORF">HPB47_014116</name>
</gene>
<keyword evidence="2" id="KW-1185">Reference proteome</keyword>
<protein>
    <submittedName>
        <fullName evidence="1">Uncharacterized protein</fullName>
    </submittedName>
</protein>
<sequence>APDRQVDIVWTPAHSSMRGNEHAHLTARDLAHQATEETLEPTPLTTYQEITQHYRLNRRTLPAPHPSLTRNTSYGSATRTQTCHPLFLPLPPSSGGHCSLPQDQLLLVERADRARTAHGYLN</sequence>
<comment type="caution">
    <text evidence="1">The sequence shown here is derived from an EMBL/GenBank/DDBJ whole genome shotgun (WGS) entry which is preliminary data.</text>
</comment>
<organism evidence="1 2">
    <name type="scientific">Ixodes persulcatus</name>
    <name type="common">Taiga tick</name>
    <dbReference type="NCBI Taxonomy" id="34615"/>
    <lineage>
        <taxon>Eukaryota</taxon>
        <taxon>Metazoa</taxon>
        <taxon>Ecdysozoa</taxon>
        <taxon>Arthropoda</taxon>
        <taxon>Chelicerata</taxon>
        <taxon>Arachnida</taxon>
        <taxon>Acari</taxon>
        <taxon>Parasitiformes</taxon>
        <taxon>Ixodida</taxon>
        <taxon>Ixodoidea</taxon>
        <taxon>Ixodidae</taxon>
        <taxon>Ixodinae</taxon>
        <taxon>Ixodes</taxon>
    </lineage>
</organism>
<name>A0AC60R2W6_IXOPE</name>
<dbReference type="Proteomes" id="UP000805193">
    <property type="component" value="Unassembled WGS sequence"/>
</dbReference>
<dbReference type="EMBL" id="JABSTQ010000240">
    <property type="protein sequence ID" value="KAG0445545.1"/>
    <property type="molecule type" value="Genomic_DNA"/>
</dbReference>
<feature type="non-terminal residue" evidence="1">
    <location>
        <position position="1"/>
    </location>
</feature>
<accession>A0AC60R2W6</accession>
<proteinExistence type="predicted"/>
<evidence type="ECO:0000313" key="2">
    <source>
        <dbReference type="Proteomes" id="UP000805193"/>
    </source>
</evidence>
<evidence type="ECO:0000313" key="1">
    <source>
        <dbReference type="EMBL" id="KAG0445545.1"/>
    </source>
</evidence>
<reference evidence="1 2" key="1">
    <citation type="journal article" date="2020" name="Cell">
        <title>Large-Scale Comparative Analyses of Tick Genomes Elucidate Their Genetic Diversity and Vector Capacities.</title>
        <authorList>
            <consortium name="Tick Genome and Microbiome Consortium (TIGMIC)"/>
            <person name="Jia N."/>
            <person name="Wang J."/>
            <person name="Shi W."/>
            <person name="Du L."/>
            <person name="Sun Y."/>
            <person name="Zhan W."/>
            <person name="Jiang J.F."/>
            <person name="Wang Q."/>
            <person name="Zhang B."/>
            <person name="Ji P."/>
            <person name="Bell-Sakyi L."/>
            <person name="Cui X.M."/>
            <person name="Yuan T.T."/>
            <person name="Jiang B.G."/>
            <person name="Yang W.F."/>
            <person name="Lam T.T."/>
            <person name="Chang Q.C."/>
            <person name="Ding S.J."/>
            <person name="Wang X.J."/>
            <person name="Zhu J.G."/>
            <person name="Ruan X.D."/>
            <person name="Zhao L."/>
            <person name="Wei J.T."/>
            <person name="Ye R.Z."/>
            <person name="Que T.C."/>
            <person name="Du C.H."/>
            <person name="Zhou Y.H."/>
            <person name="Cheng J.X."/>
            <person name="Dai P.F."/>
            <person name="Guo W.B."/>
            <person name="Han X.H."/>
            <person name="Huang E.J."/>
            <person name="Li L.F."/>
            <person name="Wei W."/>
            <person name="Gao Y.C."/>
            <person name="Liu J.Z."/>
            <person name="Shao H.Z."/>
            <person name="Wang X."/>
            <person name="Wang C.C."/>
            <person name="Yang T.C."/>
            <person name="Huo Q.B."/>
            <person name="Li W."/>
            <person name="Chen H.Y."/>
            <person name="Chen S.E."/>
            <person name="Zhou L.G."/>
            <person name="Ni X.B."/>
            <person name="Tian J.H."/>
            <person name="Sheng Y."/>
            <person name="Liu T."/>
            <person name="Pan Y.S."/>
            <person name="Xia L.Y."/>
            <person name="Li J."/>
            <person name="Zhao F."/>
            <person name="Cao W.C."/>
        </authorList>
    </citation>
    <scope>NUCLEOTIDE SEQUENCE [LARGE SCALE GENOMIC DNA]</scope>
    <source>
        <strain evidence="1">Iper-2018</strain>
    </source>
</reference>